<keyword evidence="9 14" id="KW-0012">Acyltransferase</keyword>
<accession>A0A380TRE7</accession>
<evidence type="ECO:0000259" key="11">
    <source>
        <dbReference type="Pfam" id="PF03007"/>
    </source>
</evidence>
<keyword evidence="7" id="KW-0319">Glycerol metabolism</keyword>
<organism evidence="14 15">
    <name type="scientific">Acinetobacter johnsonii</name>
    <dbReference type="NCBI Taxonomy" id="40214"/>
    <lineage>
        <taxon>Bacteria</taxon>
        <taxon>Pseudomonadati</taxon>
        <taxon>Pseudomonadota</taxon>
        <taxon>Gammaproteobacteria</taxon>
        <taxon>Moraxellales</taxon>
        <taxon>Moraxellaceae</taxon>
        <taxon>Acinetobacter</taxon>
    </lineage>
</organism>
<protein>
    <recommendedName>
        <fullName evidence="4">diacylglycerol O-acyltransferase</fullName>
        <ecNumber evidence="4">2.3.1.20</ecNumber>
    </recommendedName>
</protein>
<evidence type="ECO:0000256" key="2">
    <source>
        <dbReference type="ARBA" id="ARBA00005189"/>
    </source>
</evidence>
<dbReference type="EC" id="2.3.1.20" evidence="4"/>
<evidence type="ECO:0000256" key="1">
    <source>
        <dbReference type="ARBA" id="ARBA00004771"/>
    </source>
</evidence>
<dbReference type="InterPro" id="IPR045034">
    <property type="entry name" value="O-acyltransferase_WSD1-like"/>
</dbReference>
<proteinExistence type="inferred from homology"/>
<evidence type="ECO:0000256" key="10">
    <source>
        <dbReference type="ARBA" id="ARBA00048109"/>
    </source>
</evidence>
<sequence length="459" mass="51690">MRPLHPIDFIFLSLEKRQQPMHVGGLFLFQIPENAPASFIQNLVADIRNSKSIPIPPFNNKLNGLFWDEDEEFDLDHHFRHIALPQPGRILELLTYISQEHSSLIDRAKPLWTCHIIEGIEGNRFAMYFKIHHAMVDGIAGMRLVEKSLSQDPNAKSIVPPWCVEGPRAKRLKEPNVSRFKKIMNGVMGQLESTPRVMYELSQTVMKDMGRNPDYVSSFQAPSSILNQRVSSSRRFAAQSFEFDRLRHISKSLGVTINDIVLAICSGALREYLLSQDALPKKPLIAMVPASVRDDDSAMSNRITMILANLGTHKEDPLERLAIVRRSVQNAKEKFKRMNSNQILNYSAFVYSAAGLNIASGLLPKRQAFNLVISNVPGPREPLYWNGARLDALYPASIILDGQALNITMTSYLDKLEVGLTACRNALPKMQNLLTHLEEEIQRFEAIVGVEGPKLQAVS</sequence>
<keyword evidence="5" id="KW-0444">Lipid biosynthesis</keyword>
<name>A0A380TRE7_ACIJO</name>
<keyword evidence="6 14" id="KW-0808">Transferase</keyword>
<dbReference type="PANTHER" id="PTHR31650">
    <property type="entry name" value="O-ACYLTRANSFERASE (WSD1-LIKE) FAMILY PROTEIN"/>
    <property type="match status" value="1"/>
</dbReference>
<evidence type="ECO:0000256" key="6">
    <source>
        <dbReference type="ARBA" id="ARBA00022679"/>
    </source>
</evidence>
<dbReference type="GO" id="GO:0004144">
    <property type="term" value="F:diacylglycerol O-acyltransferase activity"/>
    <property type="evidence" value="ECO:0007669"/>
    <property type="project" value="UniProtKB-EC"/>
</dbReference>
<reference evidence="13 16" key="2">
    <citation type="submission" date="2020-12" db="EMBL/GenBank/DDBJ databases">
        <title>FDA dAtabase for Regulatory Grade micrObial Sequences (FDA-ARGOS): Supporting development and validation of Infectious Disease Dx tests.</title>
        <authorList>
            <person name="Sproer C."/>
            <person name="Gronow S."/>
            <person name="Severitt S."/>
            <person name="Schroder I."/>
            <person name="Tallon L."/>
            <person name="Sadzewicz L."/>
            <person name="Zhao X."/>
            <person name="Boylan J."/>
            <person name="Ott S."/>
            <person name="Bowen H."/>
            <person name="Vavikolanu K."/>
            <person name="Mehta A."/>
            <person name="Aluvathingal J."/>
            <person name="Nadendla S."/>
            <person name="Lowell S."/>
            <person name="Myers T."/>
            <person name="Yan Y."/>
            <person name="Sichtig H."/>
        </authorList>
    </citation>
    <scope>NUCLEOTIDE SEQUENCE [LARGE SCALE GENOMIC DNA]</scope>
    <source>
        <strain evidence="13 16">FDAARGOS_910</strain>
    </source>
</reference>
<evidence type="ECO:0000256" key="4">
    <source>
        <dbReference type="ARBA" id="ARBA00013244"/>
    </source>
</evidence>
<dbReference type="InterPro" id="IPR014292">
    <property type="entry name" value="Acyl_transf_WS/DGAT"/>
</dbReference>
<dbReference type="EMBL" id="UFRV01000006">
    <property type="protein sequence ID" value="SUT90227.1"/>
    <property type="molecule type" value="Genomic_DNA"/>
</dbReference>
<reference evidence="14 15" key="1">
    <citation type="submission" date="2018-06" db="EMBL/GenBank/DDBJ databases">
        <authorList>
            <consortium name="Pathogen Informatics"/>
            <person name="Doyle S."/>
        </authorList>
    </citation>
    <scope>NUCLEOTIDE SEQUENCE [LARGE SCALE GENOMIC DNA]</scope>
    <source>
        <strain evidence="14 15">NCTC10308</strain>
    </source>
</reference>
<evidence type="ECO:0000256" key="5">
    <source>
        <dbReference type="ARBA" id="ARBA00022516"/>
    </source>
</evidence>
<dbReference type="Proteomes" id="UP000595107">
    <property type="component" value="Chromosome"/>
</dbReference>
<comment type="pathway">
    <text evidence="1">Glycerolipid metabolism; triacylglycerol biosynthesis.</text>
</comment>
<dbReference type="Pfam" id="PF03007">
    <property type="entry name" value="WS_DGAT_cat"/>
    <property type="match status" value="1"/>
</dbReference>
<dbReference type="RefSeq" id="WP_004694657.1">
    <property type="nucleotide sequence ID" value="NZ_BBTB01000055.1"/>
</dbReference>
<dbReference type="GO" id="GO:0051701">
    <property type="term" value="P:biological process involved in interaction with host"/>
    <property type="evidence" value="ECO:0007669"/>
    <property type="project" value="TreeGrafter"/>
</dbReference>
<keyword evidence="8" id="KW-0443">Lipid metabolism</keyword>
<dbReference type="PANTHER" id="PTHR31650:SF1">
    <property type="entry name" value="WAX ESTER SYNTHASE_DIACYLGLYCEROL ACYLTRANSFERASE 4-RELATED"/>
    <property type="match status" value="1"/>
</dbReference>
<dbReference type="Proteomes" id="UP000254227">
    <property type="component" value="Unassembled WGS sequence"/>
</dbReference>
<evidence type="ECO:0000313" key="16">
    <source>
        <dbReference type="Proteomes" id="UP000595107"/>
    </source>
</evidence>
<dbReference type="GO" id="GO:0071731">
    <property type="term" value="P:response to nitric oxide"/>
    <property type="evidence" value="ECO:0007669"/>
    <property type="project" value="TreeGrafter"/>
</dbReference>
<dbReference type="InterPro" id="IPR009721">
    <property type="entry name" value="O-acyltransferase_WSD1_C"/>
</dbReference>
<evidence type="ECO:0000313" key="14">
    <source>
        <dbReference type="EMBL" id="SUT90227.1"/>
    </source>
</evidence>
<feature type="domain" description="O-acyltransferase WSD1-like N-terminal" evidence="11">
    <location>
        <begin position="4"/>
        <end position="261"/>
    </location>
</feature>
<dbReference type="GO" id="GO:0019432">
    <property type="term" value="P:triglyceride biosynthetic process"/>
    <property type="evidence" value="ECO:0007669"/>
    <property type="project" value="UniProtKB-UniPathway"/>
</dbReference>
<evidence type="ECO:0000256" key="8">
    <source>
        <dbReference type="ARBA" id="ARBA00023098"/>
    </source>
</evidence>
<dbReference type="Pfam" id="PF06974">
    <property type="entry name" value="WS_DGAT_C"/>
    <property type="match status" value="1"/>
</dbReference>
<comment type="similarity">
    <text evidence="3">Belongs to the long-chain O-acyltransferase family.</text>
</comment>
<evidence type="ECO:0000313" key="15">
    <source>
        <dbReference type="Proteomes" id="UP000254227"/>
    </source>
</evidence>
<dbReference type="AlphaFoldDB" id="A0A380TRE7"/>
<feature type="domain" description="O-acyltransferase WSD1 C-terminal" evidence="12">
    <location>
        <begin position="300"/>
        <end position="443"/>
    </location>
</feature>
<evidence type="ECO:0000313" key="13">
    <source>
        <dbReference type="EMBL" id="QPS03101.1"/>
    </source>
</evidence>
<dbReference type="InterPro" id="IPR004255">
    <property type="entry name" value="O-acyltransferase_WSD1_N"/>
</dbReference>
<gene>
    <name evidence="14" type="primary">wax-dgaT</name>
    <name evidence="13" type="ORF">I6G67_12835</name>
    <name evidence="14" type="ORF">NCTC10308_00150</name>
</gene>
<dbReference type="NCBIfam" id="TIGR02946">
    <property type="entry name" value="acyl_WS_DGAT"/>
    <property type="match status" value="1"/>
</dbReference>
<evidence type="ECO:0000259" key="12">
    <source>
        <dbReference type="Pfam" id="PF06974"/>
    </source>
</evidence>
<evidence type="ECO:0000256" key="7">
    <source>
        <dbReference type="ARBA" id="ARBA00022798"/>
    </source>
</evidence>
<dbReference type="EMBL" id="CP065666">
    <property type="protein sequence ID" value="QPS03101.1"/>
    <property type="molecule type" value="Genomic_DNA"/>
</dbReference>
<dbReference type="GO" id="GO:0005886">
    <property type="term" value="C:plasma membrane"/>
    <property type="evidence" value="ECO:0007669"/>
    <property type="project" value="TreeGrafter"/>
</dbReference>
<comment type="pathway">
    <text evidence="2">Lipid metabolism.</text>
</comment>
<evidence type="ECO:0000256" key="3">
    <source>
        <dbReference type="ARBA" id="ARBA00009587"/>
    </source>
</evidence>
<comment type="catalytic activity">
    <reaction evidence="10">
        <text>an acyl-CoA + a 1,2-diacyl-sn-glycerol = a triacyl-sn-glycerol + CoA</text>
        <dbReference type="Rhea" id="RHEA:10868"/>
        <dbReference type="ChEBI" id="CHEBI:17815"/>
        <dbReference type="ChEBI" id="CHEBI:57287"/>
        <dbReference type="ChEBI" id="CHEBI:58342"/>
        <dbReference type="ChEBI" id="CHEBI:64615"/>
        <dbReference type="EC" id="2.3.1.20"/>
    </reaction>
</comment>
<dbReference type="GO" id="GO:0006071">
    <property type="term" value="P:glycerol metabolic process"/>
    <property type="evidence" value="ECO:0007669"/>
    <property type="project" value="UniProtKB-KW"/>
</dbReference>
<dbReference type="UniPathway" id="UPA00282"/>
<dbReference type="GO" id="GO:0001666">
    <property type="term" value="P:response to hypoxia"/>
    <property type="evidence" value="ECO:0007669"/>
    <property type="project" value="TreeGrafter"/>
</dbReference>
<evidence type="ECO:0000256" key="9">
    <source>
        <dbReference type="ARBA" id="ARBA00023315"/>
    </source>
</evidence>